<dbReference type="Pfam" id="PF13304">
    <property type="entry name" value="AAA_21"/>
    <property type="match status" value="1"/>
</dbReference>
<dbReference type="OrthoDB" id="9803889at2"/>
<dbReference type="GO" id="GO:0016887">
    <property type="term" value="F:ATP hydrolysis activity"/>
    <property type="evidence" value="ECO:0007669"/>
    <property type="project" value="InterPro"/>
</dbReference>
<dbReference type="InterPro" id="IPR041685">
    <property type="entry name" value="AAA_GajA/Old/RecF-like"/>
</dbReference>
<dbReference type="InterPro" id="IPR003959">
    <property type="entry name" value="ATPase_AAA_core"/>
</dbReference>
<dbReference type="Gene3D" id="3.40.50.300">
    <property type="entry name" value="P-loop containing nucleotide triphosphate hydrolases"/>
    <property type="match status" value="1"/>
</dbReference>
<protein>
    <submittedName>
        <fullName evidence="3">AAA ATPase</fullName>
    </submittedName>
</protein>
<evidence type="ECO:0000313" key="3">
    <source>
        <dbReference type="EMBL" id="SPF40066.1"/>
    </source>
</evidence>
<evidence type="ECO:0000259" key="2">
    <source>
        <dbReference type="Pfam" id="PF13304"/>
    </source>
</evidence>
<reference evidence="4" key="1">
    <citation type="submission" date="2018-02" db="EMBL/GenBank/DDBJ databases">
        <authorList>
            <person name="Hausmann B."/>
        </authorList>
    </citation>
    <scope>NUCLEOTIDE SEQUENCE [LARGE SCALE GENOMIC DNA]</scope>
    <source>
        <strain evidence="4">Peat soil MAG SbF1</strain>
    </source>
</reference>
<dbReference type="PANTHER" id="PTHR43581">
    <property type="entry name" value="ATP/GTP PHOSPHATASE"/>
    <property type="match status" value="1"/>
</dbReference>
<dbReference type="InterPro" id="IPR051396">
    <property type="entry name" value="Bact_Antivir_Def_Nuclease"/>
</dbReference>
<evidence type="ECO:0000259" key="1">
    <source>
        <dbReference type="Pfam" id="PF13175"/>
    </source>
</evidence>
<evidence type="ECO:0000313" key="4">
    <source>
        <dbReference type="Proteomes" id="UP000238916"/>
    </source>
</evidence>
<dbReference type="GO" id="GO:0005524">
    <property type="term" value="F:ATP binding"/>
    <property type="evidence" value="ECO:0007669"/>
    <property type="project" value="InterPro"/>
</dbReference>
<dbReference type="SUPFAM" id="SSF52540">
    <property type="entry name" value="P-loop containing nucleoside triphosphate hydrolases"/>
    <property type="match status" value="1"/>
</dbReference>
<dbReference type="Proteomes" id="UP000238916">
    <property type="component" value="Unassembled WGS sequence"/>
</dbReference>
<accession>A0A2U3KKA8</accession>
<organism evidence="3 4">
    <name type="scientific">Candidatus Desulfosporosinus infrequens</name>
    <dbReference type="NCBI Taxonomy" id="2043169"/>
    <lineage>
        <taxon>Bacteria</taxon>
        <taxon>Bacillati</taxon>
        <taxon>Bacillota</taxon>
        <taxon>Clostridia</taxon>
        <taxon>Eubacteriales</taxon>
        <taxon>Desulfitobacteriaceae</taxon>
        <taxon>Desulfosporosinus</taxon>
    </lineage>
</organism>
<dbReference type="EMBL" id="OMOF01000132">
    <property type="protein sequence ID" value="SPF40066.1"/>
    <property type="molecule type" value="Genomic_DNA"/>
</dbReference>
<dbReference type="Pfam" id="PF13175">
    <property type="entry name" value="AAA_15"/>
    <property type="match status" value="1"/>
</dbReference>
<dbReference type="PANTHER" id="PTHR43581:SF2">
    <property type="entry name" value="EXCINUCLEASE ATPASE SUBUNIT"/>
    <property type="match status" value="1"/>
</dbReference>
<dbReference type="InterPro" id="IPR027417">
    <property type="entry name" value="P-loop_NTPase"/>
</dbReference>
<feature type="domain" description="Endonuclease GajA/Old nuclease/RecF-like AAA" evidence="1">
    <location>
        <begin position="1"/>
        <end position="48"/>
    </location>
</feature>
<gene>
    <name evidence="3" type="ORF">SBF1_2170006</name>
</gene>
<proteinExistence type="predicted"/>
<dbReference type="AlphaFoldDB" id="A0A2U3KKA8"/>
<name>A0A2U3KKA8_9FIRM</name>
<feature type="domain" description="ATPase AAA-type core" evidence="2">
    <location>
        <begin position="89"/>
        <end position="278"/>
    </location>
</feature>
<sequence>MALTKLYLENFTVFDKLELEFSKGINVFIGENGTGKTHIMKLLYSACQAAQAKSTAIDFPQKIVRVFRPDELSLHRLVKRGVGASNAKVKVFSDKYALSLEFHSKFKKNIEVKGNESWEKQFSTFISTFIPAKEILSNSRNLIQAIERNNVDFDDTYKDIISAASVDLTRGPDNARKKRYLKSLQEITTGTVSISNDEFYLKPGTQSMLEFQLVAEGIRKIALLWQLIKNGTLESGSILFWDEPEANINPKHIPALVDMLLNLQKDGVQIFIATHDYFFAKYLEVRKTNENAVLFHALHKAENVVEYESDSNFTLLENNSIIAQSIELYKEEVKKVMQ</sequence>